<dbReference type="Pfam" id="PF02204">
    <property type="entry name" value="VPS9"/>
    <property type="match status" value="1"/>
</dbReference>
<feature type="region of interest" description="Disordered" evidence="5">
    <location>
        <begin position="84"/>
        <end position="156"/>
    </location>
</feature>
<sequence>MKPIISAMHAWSCTVISVFAIVILSVLAVLYRSGHEELVGGINDPSPEQGKAVAGTIFTAVLVYASPAPTAFCAHPIHHPEFASSADLDDRIGPPRDRCKNQTSGLEKTPCMSSSEQPHGREVIDQPGVEHAPCKPDVDAAQPAEATAQPGDESIQFRVDEKHVDPVHDSTAPTIADMAPKTGAETHMTQESIAPGSKPEPKPELPPQHESQPDPIPELDTEPEKDSSPSGNSAENHEHAHPDSSFLNTKHIPEPDAQDGMASSAATIKPVAGQSGTGSDDHTQYLSAEHTPYVDPTPATPMNSQPPSRSTSTTARSNRSNDASPSRTNTDDDEDKRCTSEDEQDGGSKSEIQSIMEQFSEEGGGPGAEEVMSPRLELASPTFGGSSQLPPRRSSLAPRSQSISTHLQDLSSLGITTTSAATRKPSLATDGAVAVDDQGPPVPPKDGAFGTPPRKRDERRPSSIKNTPASPQLSLHRPPPPEPEPEPSLPFDFHRFLEQLRNKKADPVARYLKSFLSEFGKKQWMVHEQVKIISDFLAFIANKMMICEVWGNVSDAEFDNAREGMEKLVMNRLYAQTFSPAIAPPRPIPGAEAKSRRRGANMPSLAGPGRRGQHQEDVERDEILAQKINIYGWVKLEHLDIPAVGDSGRRFLKLAQQELLKIKSYRAPRDKIICVLNCSKVIFGLLKHNKADSSADSFMPLLIYVVLQCNPEHLVSNVQYILRFRDQEKLGGEAGYYLSSLMGAIQFIENMDRSSLTIPDEEFEANVEAAVSVIAEKHQATSPPLPQIPFNEKAPASHTGGSSGRPSIDNPEGASAPRHSTSSYEGNAPDGAAAMSGLLRTFQKPLSTIGRIFSDDNSLPTVGSGSGSGGRSSRASRGRRSPQAYYQSQPPSGHLPPAQQQQQQMFQQQQQQIQKQEALTRHALPAEEAAARQASAEAAEAQRLQRAEHVNVVETLSGMFPDLDKDIISDVVYQKQGRVGLAVDACLALSS</sequence>
<dbReference type="SUPFAM" id="SSF109993">
    <property type="entry name" value="VPS9 domain"/>
    <property type="match status" value="1"/>
</dbReference>
<dbReference type="PANTHER" id="PTHR23101:SF25">
    <property type="entry name" value="GTPASE-ACTIVATING PROTEIN AND VPS9 DOMAIN-CONTAINING PROTEIN 1"/>
    <property type="match status" value="1"/>
</dbReference>
<organism evidence="8 9">
    <name type="scientific">Claviceps arundinis</name>
    <dbReference type="NCBI Taxonomy" id="1623583"/>
    <lineage>
        <taxon>Eukaryota</taxon>
        <taxon>Fungi</taxon>
        <taxon>Dikarya</taxon>
        <taxon>Ascomycota</taxon>
        <taxon>Pezizomycotina</taxon>
        <taxon>Sordariomycetes</taxon>
        <taxon>Hypocreomycetidae</taxon>
        <taxon>Hypocreales</taxon>
        <taxon>Clavicipitaceae</taxon>
        <taxon>Claviceps</taxon>
    </lineage>
</organism>
<dbReference type="Gene3D" id="1.20.1050.80">
    <property type="entry name" value="VPS9 domain"/>
    <property type="match status" value="1"/>
</dbReference>
<proteinExistence type="predicted"/>
<dbReference type="InterPro" id="IPR056552">
    <property type="entry name" value="Ribonucl_Kappa"/>
</dbReference>
<dbReference type="Pfam" id="PF02845">
    <property type="entry name" value="CUE"/>
    <property type="match status" value="1"/>
</dbReference>
<keyword evidence="2" id="KW-0812">Transmembrane</keyword>
<dbReference type="InterPro" id="IPR037191">
    <property type="entry name" value="VPS9_dom_sf"/>
</dbReference>
<dbReference type="InterPro" id="IPR009060">
    <property type="entry name" value="UBA-like_sf"/>
</dbReference>
<dbReference type="Proteomes" id="UP000784919">
    <property type="component" value="Unassembled WGS sequence"/>
</dbReference>
<dbReference type="InterPro" id="IPR003892">
    <property type="entry name" value="CUE"/>
</dbReference>
<feature type="region of interest" description="Disordered" evidence="5">
    <location>
        <begin position="781"/>
        <end position="829"/>
    </location>
</feature>
<gene>
    <name evidence="8" type="ORF">E4U56_004781</name>
</gene>
<dbReference type="GO" id="GO:0043130">
    <property type="term" value="F:ubiquitin binding"/>
    <property type="evidence" value="ECO:0007669"/>
    <property type="project" value="InterPro"/>
</dbReference>
<dbReference type="PROSITE" id="PS51205">
    <property type="entry name" value="VPS9"/>
    <property type="match status" value="1"/>
</dbReference>
<evidence type="ECO:0000256" key="5">
    <source>
        <dbReference type="SAM" id="MobiDB-lite"/>
    </source>
</evidence>
<comment type="subcellular location">
    <subcellularLocation>
        <location evidence="1">Membrane</location>
    </subcellularLocation>
</comment>
<dbReference type="InterPro" id="IPR041545">
    <property type="entry name" value="DUF5601"/>
</dbReference>
<evidence type="ECO:0000256" key="4">
    <source>
        <dbReference type="ARBA" id="ARBA00023136"/>
    </source>
</evidence>
<dbReference type="EMBL" id="SRPS01000315">
    <property type="protein sequence ID" value="KAG5959848.1"/>
    <property type="molecule type" value="Genomic_DNA"/>
</dbReference>
<evidence type="ECO:0000256" key="1">
    <source>
        <dbReference type="ARBA" id="ARBA00004370"/>
    </source>
</evidence>
<evidence type="ECO:0000313" key="8">
    <source>
        <dbReference type="EMBL" id="KAG5959848.1"/>
    </source>
</evidence>
<dbReference type="OrthoDB" id="300289at2759"/>
<evidence type="ECO:0000259" key="6">
    <source>
        <dbReference type="PROSITE" id="PS51140"/>
    </source>
</evidence>
<dbReference type="Gene3D" id="1.10.8.10">
    <property type="entry name" value="DNA helicase RuvA subunit, C-terminal domain"/>
    <property type="match status" value="1"/>
</dbReference>
<dbReference type="Gene3D" id="1.10.246.120">
    <property type="match status" value="1"/>
</dbReference>
<evidence type="ECO:0000313" key="9">
    <source>
        <dbReference type="Proteomes" id="UP000784919"/>
    </source>
</evidence>
<name>A0A9P7MMJ7_9HYPO</name>
<dbReference type="PROSITE" id="PS51140">
    <property type="entry name" value="CUE"/>
    <property type="match status" value="1"/>
</dbReference>
<dbReference type="GO" id="GO:0005085">
    <property type="term" value="F:guanyl-nucleotide exchange factor activity"/>
    <property type="evidence" value="ECO:0007669"/>
    <property type="project" value="InterPro"/>
</dbReference>
<dbReference type="AlphaFoldDB" id="A0A9P7MMJ7"/>
<comment type="caution">
    <text evidence="8">The sequence shown here is derived from an EMBL/GenBank/DDBJ whole genome shotgun (WGS) entry which is preliminary data.</text>
</comment>
<keyword evidence="3" id="KW-1133">Transmembrane helix</keyword>
<feature type="compositionally biased region" description="Polar residues" evidence="5">
    <location>
        <begin position="397"/>
        <end position="413"/>
    </location>
</feature>
<evidence type="ECO:0000256" key="2">
    <source>
        <dbReference type="ARBA" id="ARBA00022692"/>
    </source>
</evidence>
<dbReference type="GO" id="GO:0031267">
    <property type="term" value="F:small GTPase binding"/>
    <property type="evidence" value="ECO:0007669"/>
    <property type="project" value="TreeGrafter"/>
</dbReference>
<protein>
    <recommendedName>
        <fullName evidence="10">Vacuolar protein sorting-associated protein 9a</fullName>
    </recommendedName>
</protein>
<keyword evidence="4" id="KW-0472">Membrane</keyword>
<feature type="compositionally biased region" description="Pro residues" evidence="5">
    <location>
        <begin position="477"/>
        <end position="488"/>
    </location>
</feature>
<dbReference type="Pfam" id="PF18151">
    <property type="entry name" value="DUF5601"/>
    <property type="match status" value="1"/>
</dbReference>
<feature type="domain" description="VPS9" evidence="7">
    <location>
        <begin position="618"/>
        <end position="757"/>
    </location>
</feature>
<dbReference type="PANTHER" id="PTHR23101">
    <property type="entry name" value="RAB GDP/GTP EXCHANGE FACTOR"/>
    <property type="match status" value="1"/>
</dbReference>
<dbReference type="SUPFAM" id="SSF46934">
    <property type="entry name" value="UBA-like"/>
    <property type="match status" value="1"/>
</dbReference>
<dbReference type="SMART" id="SM00167">
    <property type="entry name" value="VPS9"/>
    <property type="match status" value="1"/>
</dbReference>
<feature type="region of interest" description="Disordered" evidence="5">
    <location>
        <begin position="584"/>
        <end position="616"/>
    </location>
</feature>
<dbReference type="GO" id="GO:0016192">
    <property type="term" value="P:vesicle-mediated transport"/>
    <property type="evidence" value="ECO:0007669"/>
    <property type="project" value="InterPro"/>
</dbReference>
<feature type="compositionally biased region" description="Polar residues" evidence="5">
    <location>
        <begin position="101"/>
        <end position="117"/>
    </location>
</feature>
<feature type="compositionally biased region" description="Basic and acidic residues" evidence="5">
    <location>
        <begin position="88"/>
        <end position="100"/>
    </location>
</feature>
<dbReference type="InterPro" id="IPR045046">
    <property type="entry name" value="Vps9-like"/>
</dbReference>
<feature type="region of interest" description="Disordered" evidence="5">
    <location>
        <begin position="184"/>
        <end position="413"/>
    </location>
</feature>
<feature type="region of interest" description="Disordered" evidence="5">
    <location>
        <begin position="431"/>
        <end position="490"/>
    </location>
</feature>
<dbReference type="GO" id="GO:0016020">
    <property type="term" value="C:membrane"/>
    <property type="evidence" value="ECO:0007669"/>
    <property type="project" value="UniProtKB-SubCell"/>
</dbReference>
<dbReference type="GO" id="GO:0030139">
    <property type="term" value="C:endocytic vesicle"/>
    <property type="evidence" value="ECO:0007669"/>
    <property type="project" value="TreeGrafter"/>
</dbReference>
<accession>A0A9P7MMJ7</accession>
<feature type="compositionally biased region" description="Low complexity" evidence="5">
    <location>
        <begin position="303"/>
        <end position="321"/>
    </location>
</feature>
<dbReference type="SMART" id="SM00546">
    <property type="entry name" value="CUE"/>
    <property type="match status" value="1"/>
</dbReference>
<dbReference type="InterPro" id="IPR041804">
    <property type="entry name" value="Vps9_CUE"/>
</dbReference>
<dbReference type="CDD" id="cd14369">
    <property type="entry name" value="CUE_VPS9_like"/>
    <property type="match status" value="1"/>
</dbReference>
<feature type="domain" description="CUE" evidence="6">
    <location>
        <begin position="948"/>
        <end position="991"/>
    </location>
</feature>
<evidence type="ECO:0000259" key="7">
    <source>
        <dbReference type="PROSITE" id="PS51205"/>
    </source>
</evidence>
<dbReference type="Pfam" id="PF23489">
    <property type="entry name" value="V-ATPase_su_f"/>
    <property type="match status" value="1"/>
</dbReference>
<dbReference type="InterPro" id="IPR003123">
    <property type="entry name" value="VPS9"/>
</dbReference>
<dbReference type="GO" id="GO:0005829">
    <property type="term" value="C:cytosol"/>
    <property type="evidence" value="ECO:0007669"/>
    <property type="project" value="TreeGrafter"/>
</dbReference>
<feature type="region of interest" description="Disordered" evidence="5">
    <location>
        <begin position="851"/>
        <end position="907"/>
    </location>
</feature>
<reference evidence="8" key="1">
    <citation type="journal article" date="2020" name="bioRxiv">
        <title>Whole genome comparisons of ergot fungi reveals the divergence and evolution of species within the genus Claviceps are the result of varying mechanisms driving genome evolution and host range expansion.</title>
        <authorList>
            <person name="Wyka S.A."/>
            <person name="Mondo S.J."/>
            <person name="Liu M."/>
            <person name="Dettman J."/>
            <person name="Nalam V."/>
            <person name="Broders K.D."/>
        </authorList>
    </citation>
    <scope>NUCLEOTIDE SEQUENCE</scope>
    <source>
        <strain evidence="8">CCC 1102</strain>
    </source>
</reference>
<evidence type="ECO:0000256" key="3">
    <source>
        <dbReference type="ARBA" id="ARBA00022989"/>
    </source>
</evidence>
<evidence type="ECO:0008006" key="10">
    <source>
        <dbReference type="Google" id="ProtNLM"/>
    </source>
</evidence>